<dbReference type="EMBL" id="BAAAZN010000037">
    <property type="protein sequence ID" value="GAA3587977.1"/>
    <property type="molecule type" value="Genomic_DNA"/>
</dbReference>
<proteinExistence type="predicted"/>
<accession>A0ABP6YPM2</accession>
<reference evidence="2" key="1">
    <citation type="journal article" date="2019" name="Int. J. Syst. Evol. Microbiol.">
        <title>The Global Catalogue of Microorganisms (GCM) 10K type strain sequencing project: providing services to taxonomists for standard genome sequencing and annotation.</title>
        <authorList>
            <consortium name="The Broad Institute Genomics Platform"/>
            <consortium name="The Broad Institute Genome Sequencing Center for Infectious Disease"/>
            <person name="Wu L."/>
            <person name="Ma J."/>
        </authorList>
    </citation>
    <scope>NUCLEOTIDE SEQUENCE [LARGE SCALE GENOMIC DNA]</scope>
    <source>
        <strain evidence="2">JCM 16898</strain>
    </source>
</reference>
<organism evidence="1 2">
    <name type="scientific">Amycolatopsis ultiminotia</name>
    <dbReference type="NCBI Taxonomy" id="543629"/>
    <lineage>
        <taxon>Bacteria</taxon>
        <taxon>Bacillati</taxon>
        <taxon>Actinomycetota</taxon>
        <taxon>Actinomycetes</taxon>
        <taxon>Pseudonocardiales</taxon>
        <taxon>Pseudonocardiaceae</taxon>
        <taxon>Amycolatopsis</taxon>
    </lineage>
</organism>
<protein>
    <submittedName>
        <fullName evidence="1">Uncharacterized protein</fullName>
    </submittedName>
</protein>
<keyword evidence="2" id="KW-1185">Reference proteome</keyword>
<sequence>MRERDERNAAALDSLALADGAPLPNIDIRTADEMMTPRMVAAHAGHRSMPLLHQNVKAILQRLRSERRGPTPTEKAVLRSVVRDAQRRSAIGELEAATAETADVVEILSSDGSWMLAFLDRAIALGASLEAQVQLLTYAVNEALDPGSGNPPKHNGQQP</sequence>
<name>A0ABP6YPM2_9PSEU</name>
<evidence type="ECO:0000313" key="2">
    <source>
        <dbReference type="Proteomes" id="UP001500689"/>
    </source>
</evidence>
<evidence type="ECO:0000313" key="1">
    <source>
        <dbReference type="EMBL" id="GAA3587977.1"/>
    </source>
</evidence>
<comment type="caution">
    <text evidence="1">The sequence shown here is derived from an EMBL/GenBank/DDBJ whole genome shotgun (WGS) entry which is preliminary data.</text>
</comment>
<gene>
    <name evidence="1" type="ORF">GCM10022222_85730</name>
</gene>
<dbReference type="Proteomes" id="UP001500689">
    <property type="component" value="Unassembled WGS sequence"/>
</dbReference>